<organism evidence="2 3">
    <name type="scientific">Pristionchus entomophagus</name>
    <dbReference type="NCBI Taxonomy" id="358040"/>
    <lineage>
        <taxon>Eukaryota</taxon>
        <taxon>Metazoa</taxon>
        <taxon>Ecdysozoa</taxon>
        <taxon>Nematoda</taxon>
        <taxon>Chromadorea</taxon>
        <taxon>Rhabditida</taxon>
        <taxon>Rhabditina</taxon>
        <taxon>Diplogasteromorpha</taxon>
        <taxon>Diplogasteroidea</taxon>
        <taxon>Neodiplogasteridae</taxon>
        <taxon>Pristionchus</taxon>
    </lineage>
</organism>
<reference evidence="2" key="1">
    <citation type="submission" date="2023-10" db="EMBL/GenBank/DDBJ databases">
        <title>Genome assembly of Pristionchus species.</title>
        <authorList>
            <person name="Yoshida K."/>
            <person name="Sommer R.J."/>
        </authorList>
    </citation>
    <scope>NUCLEOTIDE SEQUENCE</scope>
    <source>
        <strain evidence="2">RS0144</strain>
    </source>
</reference>
<protein>
    <submittedName>
        <fullName evidence="2">Uncharacterized protein</fullName>
    </submittedName>
</protein>
<dbReference type="Proteomes" id="UP001432027">
    <property type="component" value="Unassembled WGS sequence"/>
</dbReference>
<evidence type="ECO:0000313" key="3">
    <source>
        <dbReference type="Proteomes" id="UP001432027"/>
    </source>
</evidence>
<accession>A0AAV5ULH1</accession>
<feature type="compositionally biased region" description="Polar residues" evidence="1">
    <location>
        <begin position="50"/>
        <end position="65"/>
    </location>
</feature>
<dbReference type="EMBL" id="BTSX01000006">
    <property type="protein sequence ID" value="GMT07936.1"/>
    <property type="molecule type" value="Genomic_DNA"/>
</dbReference>
<feature type="compositionally biased region" description="Polar residues" evidence="1">
    <location>
        <begin position="150"/>
        <end position="162"/>
    </location>
</feature>
<dbReference type="AlphaFoldDB" id="A0AAV5ULH1"/>
<feature type="region of interest" description="Disordered" evidence="1">
    <location>
        <begin position="43"/>
        <end position="73"/>
    </location>
</feature>
<feature type="compositionally biased region" description="Polar residues" evidence="1">
    <location>
        <begin position="119"/>
        <end position="131"/>
    </location>
</feature>
<proteinExistence type="predicted"/>
<feature type="non-terminal residue" evidence="2">
    <location>
        <position position="213"/>
    </location>
</feature>
<feature type="region of interest" description="Disordered" evidence="1">
    <location>
        <begin position="119"/>
        <end position="176"/>
    </location>
</feature>
<gene>
    <name evidence="2" type="ORF">PENTCL1PPCAC_30110</name>
</gene>
<evidence type="ECO:0000256" key="1">
    <source>
        <dbReference type="SAM" id="MobiDB-lite"/>
    </source>
</evidence>
<feature type="non-terminal residue" evidence="2">
    <location>
        <position position="1"/>
    </location>
</feature>
<name>A0AAV5ULH1_9BILA</name>
<sequence length="213" mass="22488">AASADSDYAPDIAVDDDSKVAGCVLETGNEEDTIHDNDVAKTDLLPTEPASPTDTISVDSENDVPSDTVVDDDAHLVGYAPVTGNEEDNEDVQNERRMLAGFPPSLIHVAQYDAVVDPNLSTTSDQNSPASSMMGAGPLSGSTGGARPSSRAQIPAPTTSTVFPDRQAHTNPNPANIICPTSAKMIADMMSLFNNQMNVMVEEIRSLKEQVSK</sequence>
<comment type="caution">
    <text evidence="2">The sequence shown here is derived from an EMBL/GenBank/DDBJ whole genome shotgun (WGS) entry which is preliminary data.</text>
</comment>
<keyword evidence="3" id="KW-1185">Reference proteome</keyword>
<evidence type="ECO:0000313" key="2">
    <source>
        <dbReference type="EMBL" id="GMT07936.1"/>
    </source>
</evidence>